<gene>
    <name evidence="5" type="ordered locus">PCC7424_2123</name>
</gene>
<keyword evidence="2" id="KW-0408">Iron</keyword>
<dbReference type="AlphaFoldDB" id="B7KG79"/>
<evidence type="ECO:0000256" key="2">
    <source>
        <dbReference type="ARBA" id="ARBA00023004"/>
    </source>
</evidence>
<dbReference type="InterPro" id="IPR017900">
    <property type="entry name" value="4Fe4S_Fe_S_CS"/>
</dbReference>
<proteinExistence type="predicted"/>
<evidence type="ECO:0000313" key="5">
    <source>
        <dbReference type="EMBL" id="ACK70550.1"/>
    </source>
</evidence>
<keyword evidence="3" id="KW-0411">Iron-sulfur</keyword>
<accession>B7KG79</accession>
<dbReference type="Gene3D" id="3.30.70.20">
    <property type="match status" value="1"/>
</dbReference>
<keyword evidence="1" id="KW-0479">Metal-binding</keyword>
<dbReference type="Proteomes" id="UP000002384">
    <property type="component" value="Chromosome"/>
</dbReference>
<dbReference type="InterPro" id="IPR017896">
    <property type="entry name" value="4Fe4S_Fe-S-bd"/>
</dbReference>
<evidence type="ECO:0000256" key="1">
    <source>
        <dbReference type="ARBA" id="ARBA00022723"/>
    </source>
</evidence>
<dbReference type="PROSITE" id="PS51379">
    <property type="entry name" value="4FE4S_FER_2"/>
    <property type="match status" value="1"/>
</dbReference>
<evidence type="ECO:0000259" key="4">
    <source>
        <dbReference type="PROSITE" id="PS51379"/>
    </source>
</evidence>
<sequence length="128" mass="14543">MSYTITHQCIGCDRCLVQCPTGAIEKVNDVLVIDSTLCNDCLGYYGTAQCASICPTNGGCVKSDSLREELNPIEASTTGNLPNYWDSWFIRYNYLVNRLKTNQRTQYWQDWFDTYSSKLTSLLSQPMI</sequence>
<evidence type="ECO:0000256" key="3">
    <source>
        <dbReference type="ARBA" id="ARBA00023014"/>
    </source>
</evidence>
<dbReference type="eggNOG" id="COG1145">
    <property type="taxonomic scope" value="Bacteria"/>
</dbReference>
<dbReference type="STRING" id="65393.PCC7424_2123"/>
<evidence type="ECO:0000313" key="6">
    <source>
        <dbReference type="Proteomes" id="UP000002384"/>
    </source>
</evidence>
<dbReference type="EMBL" id="CP001291">
    <property type="protein sequence ID" value="ACK70550.1"/>
    <property type="molecule type" value="Genomic_DNA"/>
</dbReference>
<dbReference type="GO" id="GO:0046872">
    <property type="term" value="F:metal ion binding"/>
    <property type="evidence" value="ECO:0007669"/>
    <property type="project" value="UniProtKB-KW"/>
</dbReference>
<organism evidence="5 6">
    <name type="scientific">Gloeothece citriformis (strain PCC 7424)</name>
    <name type="common">Cyanothece sp. (strain PCC 7424)</name>
    <dbReference type="NCBI Taxonomy" id="65393"/>
    <lineage>
        <taxon>Bacteria</taxon>
        <taxon>Bacillati</taxon>
        <taxon>Cyanobacteriota</taxon>
        <taxon>Cyanophyceae</taxon>
        <taxon>Oscillatoriophycideae</taxon>
        <taxon>Chroococcales</taxon>
        <taxon>Aphanothecaceae</taxon>
        <taxon>Gloeothece</taxon>
        <taxon>Gloeothece citriformis</taxon>
    </lineage>
</organism>
<reference evidence="6" key="1">
    <citation type="journal article" date="2011" name="MBio">
        <title>Novel metabolic attributes of the genus Cyanothece, comprising a group of unicellular nitrogen-fixing Cyanobacteria.</title>
        <authorList>
            <person name="Bandyopadhyay A."/>
            <person name="Elvitigala T."/>
            <person name="Welsh E."/>
            <person name="Stockel J."/>
            <person name="Liberton M."/>
            <person name="Min H."/>
            <person name="Sherman L.A."/>
            <person name="Pakrasi H.B."/>
        </authorList>
    </citation>
    <scope>NUCLEOTIDE SEQUENCE [LARGE SCALE GENOMIC DNA]</scope>
    <source>
        <strain evidence="6">PCC 7424</strain>
    </source>
</reference>
<dbReference type="HOGENOM" id="CLU_2140629_0_0_3"/>
<dbReference type="KEGG" id="cyc:PCC7424_2123"/>
<dbReference type="Pfam" id="PF12838">
    <property type="entry name" value="Fer4_7"/>
    <property type="match status" value="1"/>
</dbReference>
<keyword evidence="6" id="KW-1185">Reference proteome</keyword>
<name>B7KG79_GLOC7</name>
<dbReference type="RefSeq" id="WP_015954156.1">
    <property type="nucleotide sequence ID" value="NC_011729.1"/>
</dbReference>
<dbReference type="PROSITE" id="PS00198">
    <property type="entry name" value="4FE4S_FER_1"/>
    <property type="match status" value="1"/>
</dbReference>
<dbReference type="GO" id="GO:0051536">
    <property type="term" value="F:iron-sulfur cluster binding"/>
    <property type="evidence" value="ECO:0007669"/>
    <property type="project" value="UniProtKB-KW"/>
</dbReference>
<dbReference type="OrthoDB" id="9803397at2"/>
<dbReference type="SUPFAM" id="SSF54862">
    <property type="entry name" value="4Fe-4S ferredoxins"/>
    <property type="match status" value="1"/>
</dbReference>
<feature type="domain" description="4Fe-4S ferredoxin-type" evidence="4">
    <location>
        <begin position="1"/>
        <end position="29"/>
    </location>
</feature>
<protein>
    <submittedName>
        <fullName evidence="5">4Fe-4S ferredoxin iron-sulfur binding domain protein</fullName>
    </submittedName>
</protein>